<gene>
    <name evidence="1" type="ORF">HICCMSTLAB_LOCUS9594</name>
</gene>
<organism evidence="1 2">
    <name type="scientific">Cotesia congregata</name>
    <name type="common">Parasitoid wasp</name>
    <name type="synonym">Apanteles congregatus</name>
    <dbReference type="NCBI Taxonomy" id="51543"/>
    <lineage>
        <taxon>Eukaryota</taxon>
        <taxon>Metazoa</taxon>
        <taxon>Ecdysozoa</taxon>
        <taxon>Arthropoda</taxon>
        <taxon>Hexapoda</taxon>
        <taxon>Insecta</taxon>
        <taxon>Pterygota</taxon>
        <taxon>Neoptera</taxon>
        <taxon>Endopterygota</taxon>
        <taxon>Hymenoptera</taxon>
        <taxon>Apocrita</taxon>
        <taxon>Ichneumonoidea</taxon>
        <taxon>Braconidae</taxon>
        <taxon>Microgastrinae</taxon>
        <taxon>Cotesia</taxon>
    </lineage>
</organism>
<dbReference type="AlphaFoldDB" id="A0A8J2HGK5"/>
<evidence type="ECO:0000313" key="2">
    <source>
        <dbReference type="Proteomes" id="UP000786811"/>
    </source>
</evidence>
<evidence type="ECO:0000313" key="1">
    <source>
        <dbReference type="EMBL" id="CAG5100518.1"/>
    </source>
</evidence>
<proteinExistence type="predicted"/>
<sequence length="340" mass="37710">MCFQVRLIAGPLPIPLPRNYNGLMQFENATHGPIVLGCAIPMIPERPITTVATPELLELVTTGPGAPRVKRVRLGFPSESRLLGSPKMQRLLSACRRALDQRATEPRIAPLKLVNSDNHPKELHLKEIKSQLEAKPLLQSLKDSLEHMKKTTICDHSYSKSSGNSSNPSFLERLSKITHSNKSRNPAKKSASFTFAVRPEIGMKVSDPYGSLESDTNALTSNFYNDNAQRQLVYRSISTSALEIQKKTGSNFPYSKVRDSLTQLPSASPLKVEDIYTEICDPSDIGSKENFCRSSKVNSSLSKVCINRKNRGYIKFATHSEVSNVSSTTIEEENIYNTVS</sequence>
<name>A0A8J2HGK5_COTCN</name>
<reference evidence="1" key="1">
    <citation type="submission" date="2021-04" db="EMBL/GenBank/DDBJ databases">
        <authorList>
            <person name="Chebbi M.A.C M."/>
        </authorList>
    </citation>
    <scope>NUCLEOTIDE SEQUENCE</scope>
</reference>
<dbReference type="Proteomes" id="UP000786811">
    <property type="component" value="Unassembled WGS sequence"/>
</dbReference>
<dbReference type="EMBL" id="CAJNRD030001122">
    <property type="protein sequence ID" value="CAG5100518.1"/>
    <property type="molecule type" value="Genomic_DNA"/>
</dbReference>
<keyword evidence="2" id="KW-1185">Reference proteome</keyword>
<accession>A0A8J2HGK5</accession>
<comment type="caution">
    <text evidence="1">The sequence shown here is derived from an EMBL/GenBank/DDBJ whole genome shotgun (WGS) entry which is preliminary data.</text>
</comment>
<protein>
    <submittedName>
        <fullName evidence="1">Uncharacterized protein</fullName>
    </submittedName>
</protein>
<dbReference type="OrthoDB" id="6076990at2759"/>